<keyword evidence="2" id="KW-1185">Reference proteome</keyword>
<dbReference type="Proteomes" id="UP000291084">
    <property type="component" value="Chromosome 3"/>
</dbReference>
<sequence length="96" mass="11105">MVASLSQRSVVTLFWQEAHVTKVGAANLRRQYCFQLKMPYEGSIHGKQQGGFFLLNGRQHNINGSHHLFLGLERVFHLERLHIKKKPTCSQLYTIQ</sequence>
<protein>
    <submittedName>
        <fullName evidence="1">Uncharacterized protein</fullName>
    </submittedName>
</protein>
<evidence type="ECO:0000313" key="2">
    <source>
        <dbReference type="Proteomes" id="UP000291084"/>
    </source>
</evidence>
<name>A0A0S3RM04_PHAAN</name>
<organism evidence="1 2">
    <name type="scientific">Vigna angularis var. angularis</name>
    <dbReference type="NCBI Taxonomy" id="157739"/>
    <lineage>
        <taxon>Eukaryota</taxon>
        <taxon>Viridiplantae</taxon>
        <taxon>Streptophyta</taxon>
        <taxon>Embryophyta</taxon>
        <taxon>Tracheophyta</taxon>
        <taxon>Spermatophyta</taxon>
        <taxon>Magnoliopsida</taxon>
        <taxon>eudicotyledons</taxon>
        <taxon>Gunneridae</taxon>
        <taxon>Pentapetalae</taxon>
        <taxon>rosids</taxon>
        <taxon>fabids</taxon>
        <taxon>Fabales</taxon>
        <taxon>Fabaceae</taxon>
        <taxon>Papilionoideae</taxon>
        <taxon>50 kb inversion clade</taxon>
        <taxon>NPAAA clade</taxon>
        <taxon>indigoferoid/millettioid clade</taxon>
        <taxon>Phaseoleae</taxon>
        <taxon>Vigna</taxon>
    </lineage>
</organism>
<reference evidence="1 2" key="1">
    <citation type="journal article" date="2015" name="Sci. Rep.">
        <title>The power of single molecule real-time sequencing technology in the de novo assembly of a eukaryotic genome.</title>
        <authorList>
            <person name="Sakai H."/>
            <person name="Naito K."/>
            <person name="Ogiso-Tanaka E."/>
            <person name="Takahashi Y."/>
            <person name="Iseki K."/>
            <person name="Muto C."/>
            <person name="Satou K."/>
            <person name="Teruya K."/>
            <person name="Shiroma A."/>
            <person name="Shimoji M."/>
            <person name="Hirano T."/>
            <person name="Itoh T."/>
            <person name="Kaga A."/>
            <person name="Tomooka N."/>
        </authorList>
    </citation>
    <scope>NUCLEOTIDE SEQUENCE [LARGE SCALE GENOMIC DNA]</scope>
    <source>
        <strain evidence="2">cv. Shumari</strain>
    </source>
</reference>
<accession>A0A0S3RM04</accession>
<dbReference type="AlphaFoldDB" id="A0A0S3RM04"/>
<evidence type="ECO:0000313" key="1">
    <source>
        <dbReference type="EMBL" id="BAT81641.1"/>
    </source>
</evidence>
<gene>
    <name evidence="1" type="primary">Vigan.03G141500</name>
    <name evidence="1" type="ORF">VIGAN_03141500</name>
</gene>
<proteinExistence type="predicted"/>
<dbReference type="EMBL" id="AP015036">
    <property type="protein sequence ID" value="BAT81641.1"/>
    <property type="molecule type" value="Genomic_DNA"/>
</dbReference>